<gene>
    <name evidence="4" type="ORF">PENSTE_c006G05576</name>
</gene>
<evidence type="ECO:0000256" key="2">
    <source>
        <dbReference type="SAM" id="MobiDB-lite"/>
    </source>
</evidence>
<dbReference type="InterPro" id="IPR006600">
    <property type="entry name" value="HTH_CenpB_DNA-bd_dom"/>
</dbReference>
<comment type="caution">
    <text evidence="4">The sequence shown here is derived from an EMBL/GenBank/DDBJ whole genome shotgun (WGS) entry which is preliminary data.</text>
</comment>
<dbReference type="Proteomes" id="UP000191285">
    <property type="component" value="Unassembled WGS sequence"/>
</dbReference>
<feature type="domain" description="HTH CENPB-type" evidence="3">
    <location>
        <begin position="56"/>
        <end position="128"/>
    </location>
</feature>
<proteinExistence type="predicted"/>
<dbReference type="AlphaFoldDB" id="A0A1V6TH55"/>
<sequence length="295" mass="34059">MPPIRSQKRPNAGNKARKEHVSQTSKNAKFDEISDSTTPPHVSHHPLTSNTQQRAAVRAVPRKLTQPEEQSLIEWMIDFDKRGFPLKRKTVKDMADILLRNREDAVPQKVSYVWVKDFISRTPSIARYFEHGYDRWGGGLKARPRWVVTVHHRDAHRAEDPDDYASAMDLLSQHPLPDSDDDLLEKLRKLRKALREVNHECKLIMQGVEDVRAAYAERESRRSDEGRLLHNEGGLTFEDFEEGRKITAETKKGTKTETGVYESENQRPRQRCGLCREPGHKRNRCPGIDIVQNED</sequence>
<organism evidence="4 5">
    <name type="scientific">Penicillium steckii</name>
    <dbReference type="NCBI Taxonomy" id="303698"/>
    <lineage>
        <taxon>Eukaryota</taxon>
        <taxon>Fungi</taxon>
        <taxon>Dikarya</taxon>
        <taxon>Ascomycota</taxon>
        <taxon>Pezizomycotina</taxon>
        <taxon>Eurotiomycetes</taxon>
        <taxon>Eurotiomycetidae</taxon>
        <taxon>Eurotiales</taxon>
        <taxon>Aspergillaceae</taxon>
        <taxon>Penicillium</taxon>
    </lineage>
</organism>
<feature type="region of interest" description="Disordered" evidence="2">
    <location>
        <begin position="247"/>
        <end position="278"/>
    </location>
</feature>
<dbReference type="OrthoDB" id="5098525at2759"/>
<dbReference type="Pfam" id="PF03221">
    <property type="entry name" value="HTH_Tnp_Tc5"/>
    <property type="match status" value="1"/>
</dbReference>
<protein>
    <recommendedName>
        <fullName evidence="3">HTH CENPB-type domain-containing protein</fullName>
    </recommendedName>
</protein>
<keyword evidence="1" id="KW-0238">DNA-binding</keyword>
<keyword evidence="5" id="KW-1185">Reference proteome</keyword>
<dbReference type="PROSITE" id="PS51253">
    <property type="entry name" value="HTH_CENPB"/>
    <property type="match status" value="1"/>
</dbReference>
<evidence type="ECO:0000259" key="3">
    <source>
        <dbReference type="PROSITE" id="PS51253"/>
    </source>
</evidence>
<reference evidence="5" key="1">
    <citation type="journal article" date="2017" name="Nat. Microbiol.">
        <title>Global analysis of biosynthetic gene clusters reveals vast potential of secondary metabolite production in Penicillium species.</title>
        <authorList>
            <person name="Nielsen J.C."/>
            <person name="Grijseels S."/>
            <person name="Prigent S."/>
            <person name="Ji B."/>
            <person name="Dainat J."/>
            <person name="Nielsen K.F."/>
            <person name="Frisvad J.C."/>
            <person name="Workman M."/>
            <person name="Nielsen J."/>
        </authorList>
    </citation>
    <scope>NUCLEOTIDE SEQUENCE [LARGE SCALE GENOMIC DNA]</scope>
    <source>
        <strain evidence="5">IBT 24891</strain>
    </source>
</reference>
<evidence type="ECO:0000313" key="5">
    <source>
        <dbReference type="Proteomes" id="UP000191285"/>
    </source>
</evidence>
<evidence type="ECO:0000256" key="1">
    <source>
        <dbReference type="ARBA" id="ARBA00023125"/>
    </source>
</evidence>
<feature type="compositionally biased region" description="Polar residues" evidence="2">
    <location>
        <begin position="35"/>
        <end position="54"/>
    </location>
</feature>
<name>A0A1V6TH55_9EURO</name>
<dbReference type="EMBL" id="MLKD01000006">
    <property type="protein sequence ID" value="OQE25199.1"/>
    <property type="molecule type" value="Genomic_DNA"/>
</dbReference>
<dbReference type="GO" id="GO:0003677">
    <property type="term" value="F:DNA binding"/>
    <property type="evidence" value="ECO:0007669"/>
    <property type="project" value="UniProtKB-KW"/>
</dbReference>
<accession>A0A1V6TH55</accession>
<evidence type="ECO:0000313" key="4">
    <source>
        <dbReference type="EMBL" id="OQE25199.1"/>
    </source>
</evidence>
<feature type="region of interest" description="Disordered" evidence="2">
    <location>
        <begin position="1"/>
        <end position="55"/>
    </location>
</feature>